<gene>
    <name evidence="2" type="ORF">DID88_002654</name>
</gene>
<organism evidence="2 3">
    <name type="scientific">Monilinia fructigena</name>
    <dbReference type="NCBI Taxonomy" id="38457"/>
    <lineage>
        <taxon>Eukaryota</taxon>
        <taxon>Fungi</taxon>
        <taxon>Dikarya</taxon>
        <taxon>Ascomycota</taxon>
        <taxon>Pezizomycotina</taxon>
        <taxon>Leotiomycetes</taxon>
        <taxon>Helotiales</taxon>
        <taxon>Sclerotiniaceae</taxon>
        <taxon>Monilinia</taxon>
    </lineage>
</organism>
<evidence type="ECO:0000313" key="3">
    <source>
        <dbReference type="Proteomes" id="UP000249056"/>
    </source>
</evidence>
<keyword evidence="3" id="KW-1185">Reference proteome</keyword>
<dbReference type="AlphaFoldDB" id="A0A395IPF0"/>
<protein>
    <submittedName>
        <fullName evidence="2">Uncharacterized protein</fullName>
    </submittedName>
</protein>
<proteinExistence type="predicted"/>
<dbReference type="Proteomes" id="UP000249056">
    <property type="component" value="Unassembled WGS sequence"/>
</dbReference>
<accession>A0A395IPF0</accession>
<reference evidence="2 3" key="1">
    <citation type="submission" date="2018-06" db="EMBL/GenBank/DDBJ databases">
        <title>Genome Sequence of the Brown Rot Fungal Pathogen Monilinia fructigena.</title>
        <authorList>
            <person name="Landi L."/>
            <person name="De Miccolis Angelini R.M."/>
            <person name="Pollastro S."/>
            <person name="Abate D."/>
            <person name="Faretra F."/>
            <person name="Romanazzi G."/>
        </authorList>
    </citation>
    <scope>NUCLEOTIDE SEQUENCE [LARGE SCALE GENOMIC DNA]</scope>
    <source>
        <strain evidence="2 3">Mfrg269</strain>
    </source>
</reference>
<evidence type="ECO:0000313" key="2">
    <source>
        <dbReference type="EMBL" id="RAL62170.1"/>
    </source>
</evidence>
<comment type="caution">
    <text evidence="2">The sequence shown here is derived from an EMBL/GenBank/DDBJ whole genome shotgun (WGS) entry which is preliminary data.</text>
</comment>
<dbReference type="EMBL" id="QKRW01000026">
    <property type="protein sequence ID" value="RAL62170.1"/>
    <property type="molecule type" value="Genomic_DNA"/>
</dbReference>
<sequence length="105" mass="12249">MHVHPRVAVAGNRLSREWVYVGLTWGEDEFEDDENDEDDEDDEDNENDKNGQNSGYENYDECDEFEDMEEDAADNIVIEAVFNSVNVMNGGENWQVTYYSYQMQC</sequence>
<feature type="compositionally biased region" description="Acidic residues" evidence="1">
    <location>
        <begin position="26"/>
        <end position="46"/>
    </location>
</feature>
<feature type="region of interest" description="Disordered" evidence="1">
    <location>
        <begin position="26"/>
        <end position="60"/>
    </location>
</feature>
<evidence type="ECO:0000256" key="1">
    <source>
        <dbReference type="SAM" id="MobiDB-lite"/>
    </source>
</evidence>
<name>A0A395IPF0_9HELO</name>